<reference evidence="9" key="1">
    <citation type="journal article" date="2021" name="PeerJ">
        <title>Extensive microbial diversity within the chicken gut microbiome revealed by metagenomics and culture.</title>
        <authorList>
            <person name="Gilroy R."/>
            <person name="Ravi A."/>
            <person name="Getino M."/>
            <person name="Pursley I."/>
            <person name="Horton D.L."/>
            <person name="Alikhan N.F."/>
            <person name="Baker D."/>
            <person name="Gharbi K."/>
            <person name="Hall N."/>
            <person name="Watson M."/>
            <person name="Adriaenssens E.M."/>
            <person name="Foster-Nyarko E."/>
            <person name="Jarju S."/>
            <person name="Secka A."/>
            <person name="Antonio M."/>
            <person name="Oren A."/>
            <person name="Chaudhuri R.R."/>
            <person name="La Ragione R."/>
            <person name="Hildebrand F."/>
            <person name="Pallen M.J."/>
        </authorList>
    </citation>
    <scope>NUCLEOTIDE SEQUENCE</scope>
    <source>
        <strain evidence="9">CHK178-16964</strain>
    </source>
</reference>
<evidence type="ECO:0000256" key="5">
    <source>
        <dbReference type="ARBA" id="ARBA00023172"/>
    </source>
</evidence>
<evidence type="ECO:0000259" key="8">
    <source>
        <dbReference type="PROSITE" id="PS51900"/>
    </source>
</evidence>
<keyword evidence="4 6" id="KW-0238">DNA-binding</keyword>
<comment type="function">
    <text evidence="1">Site-specific tyrosine recombinase, which acts by catalyzing the cutting and rejoining of the recombining DNA molecules.</text>
</comment>
<keyword evidence="3" id="KW-0229">DNA integration</keyword>
<dbReference type="PROSITE" id="PS51898">
    <property type="entry name" value="TYR_RECOMBINASE"/>
    <property type="match status" value="1"/>
</dbReference>
<dbReference type="InterPro" id="IPR050090">
    <property type="entry name" value="Tyrosine_recombinase_XerCD"/>
</dbReference>
<dbReference type="GO" id="GO:0003677">
    <property type="term" value="F:DNA binding"/>
    <property type="evidence" value="ECO:0007669"/>
    <property type="project" value="UniProtKB-UniRule"/>
</dbReference>
<reference evidence="9" key="2">
    <citation type="submission" date="2021-04" db="EMBL/GenBank/DDBJ databases">
        <authorList>
            <person name="Gilroy R."/>
        </authorList>
    </citation>
    <scope>NUCLEOTIDE SEQUENCE</scope>
    <source>
        <strain evidence="9">CHK178-16964</strain>
    </source>
</reference>
<evidence type="ECO:0000256" key="3">
    <source>
        <dbReference type="ARBA" id="ARBA00022908"/>
    </source>
</evidence>
<accession>A0A9D2HK75</accession>
<evidence type="ECO:0000256" key="2">
    <source>
        <dbReference type="ARBA" id="ARBA00008857"/>
    </source>
</evidence>
<evidence type="ECO:0000256" key="6">
    <source>
        <dbReference type="PROSITE-ProRule" id="PRU01248"/>
    </source>
</evidence>
<dbReference type="PROSITE" id="PS51900">
    <property type="entry name" value="CB"/>
    <property type="match status" value="1"/>
</dbReference>
<evidence type="ECO:0000259" key="7">
    <source>
        <dbReference type="PROSITE" id="PS51898"/>
    </source>
</evidence>
<name>A0A9D2HK75_9FIRM</name>
<sequence length="316" mass="36388">MKQKKNLEEFEKWLYQEERAELTIQKYLRDVRRFLIFSGEREITKELVLAYKNSLKEVYQISSVNSMLAAVNRFLDFTGRKECKVRQLRVQKAFFYRKEEILTQAEYERLVRTAEKRGDIQLSLIMQTLCSMGIRISELDFVTVQGVRTGYIYVTNKGKTRLLVIPGLLSRLLLAFCRQKNIRSGPVFLSENGKPVDRSVVWRKTKKLCAAAGIDPGKVFPHNLRHLFAITFYRQKKDLLCLAEILGHASMETTRIYARTAGAEYGKMLAGLGLVCGEEKEEKKSHNYDYVTGMGKMSKTASDDRGRMSLPILLIS</sequence>
<dbReference type="PANTHER" id="PTHR30349:SF89">
    <property type="entry name" value="INTEGRASE_RECOMBINASE"/>
    <property type="match status" value="1"/>
</dbReference>
<organism evidence="9 10">
    <name type="scientific">Candidatus Lachnoclostridium stercoravium</name>
    <dbReference type="NCBI Taxonomy" id="2838633"/>
    <lineage>
        <taxon>Bacteria</taxon>
        <taxon>Bacillati</taxon>
        <taxon>Bacillota</taxon>
        <taxon>Clostridia</taxon>
        <taxon>Lachnospirales</taxon>
        <taxon>Lachnospiraceae</taxon>
    </lineage>
</organism>
<dbReference type="InterPro" id="IPR010998">
    <property type="entry name" value="Integrase_recombinase_N"/>
</dbReference>
<comment type="similarity">
    <text evidence="2">Belongs to the 'phage' integrase family.</text>
</comment>
<comment type="caution">
    <text evidence="9">The sequence shown here is derived from an EMBL/GenBank/DDBJ whole genome shotgun (WGS) entry which is preliminary data.</text>
</comment>
<dbReference type="Gene3D" id="1.10.150.130">
    <property type="match status" value="1"/>
</dbReference>
<feature type="domain" description="Tyr recombinase" evidence="7">
    <location>
        <begin position="97"/>
        <end position="270"/>
    </location>
</feature>
<dbReference type="Pfam" id="PF02899">
    <property type="entry name" value="Phage_int_SAM_1"/>
    <property type="match status" value="1"/>
</dbReference>
<dbReference type="InterPro" id="IPR013762">
    <property type="entry name" value="Integrase-like_cat_sf"/>
</dbReference>
<gene>
    <name evidence="9" type="ORF">IAA07_12535</name>
</gene>
<feature type="domain" description="Core-binding (CB)" evidence="8">
    <location>
        <begin position="1"/>
        <end position="79"/>
    </location>
</feature>
<dbReference type="InterPro" id="IPR002104">
    <property type="entry name" value="Integrase_catalytic"/>
</dbReference>
<evidence type="ECO:0000256" key="1">
    <source>
        <dbReference type="ARBA" id="ARBA00003283"/>
    </source>
</evidence>
<dbReference type="InterPro" id="IPR044068">
    <property type="entry name" value="CB"/>
</dbReference>
<dbReference type="Pfam" id="PF00589">
    <property type="entry name" value="Phage_integrase"/>
    <property type="match status" value="1"/>
</dbReference>
<dbReference type="SUPFAM" id="SSF56349">
    <property type="entry name" value="DNA breaking-rejoining enzymes"/>
    <property type="match status" value="1"/>
</dbReference>
<dbReference type="Gene3D" id="1.10.443.10">
    <property type="entry name" value="Intergrase catalytic core"/>
    <property type="match status" value="1"/>
</dbReference>
<evidence type="ECO:0000256" key="4">
    <source>
        <dbReference type="ARBA" id="ARBA00023125"/>
    </source>
</evidence>
<proteinExistence type="inferred from homology"/>
<dbReference type="InterPro" id="IPR004107">
    <property type="entry name" value="Integrase_SAM-like_N"/>
</dbReference>
<protein>
    <submittedName>
        <fullName evidence="9">Site-specific integrase</fullName>
    </submittedName>
</protein>
<dbReference type="GO" id="GO:0006310">
    <property type="term" value="P:DNA recombination"/>
    <property type="evidence" value="ECO:0007669"/>
    <property type="project" value="UniProtKB-KW"/>
</dbReference>
<dbReference type="Proteomes" id="UP000823900">
    <property type="component" value="Unassembled WGS sequence"/>
</dbReference>
<dbReference type="GO" id="GO:0015074">
    <property type="term" value="P:DNA integration"/>
    <property type="evidence" value="ECO:0007669"/>
    <property type="project" value="UniProtKB-KW"/>
</dbReference>
<dbReference type="InterPro" id="IPR011010">
    <property type="entry name" value="DNA_brk_join_enz"/>
</dbReference>
<dbReference type="EMBL" id="DWZA01000104">
    <property type="protein sequence ID" value="HJA72377.1"/>
    <property type="molecule type" value="Genomic_DNA"/>
</dbReference>
<dbReference type="AlphaFoldDB" id="A0A9D2HK75"/>
<evidence type="ECO:0000313" key="9">
    <source>
        <dbReference type="EMBL" id="HJA72377.1"/>
    </source>
</evidence>
<evidence type="ECO:0000313" key="10">
    <source>
        <dbReference type="Proteomes" id="UP000823900"/>
    </source>
</evidence>
<keyword evidence="5" id="KW-0233">DNA recombination</keyword>
<dbReference type="PANTHER" id="PTHR30349">
    <property type="entry name" value="PHAGE INTEGRASE-RELATED"/>
    <property type="match status" value="1"/>
</dbReference>